<dbReference type="PATRIC" id="fig|1136941.3.peg.376"/>
<evidence type="ECO:0000256" key="5">
    <source>
        <dbReference type="ARBA" id="ARBA00022679"/>
    </source>
</evidence>
<sequence>MSTPRTTDSVRRWCTDYEFALRCMAVYVAVRMVGLAVLTAVSVSKHLGMMQVLSKWDGEWMLGIARYGYGGVPLNFADANGIHTEFTAYAFFPGYPMTVRTVTFVPGLTPFAAAMLVNVVAGLCAAVAVGHVGRVCAQRVRDSLRPPSTSTAGIVLVGLFAATPMSVVLNMAYTEALFCAAAAWALVGVLEHRWLLAGLAALGAGAVRPTAAAVIGVVMIAAFLSRRDGPRAWAAIVLAPLGYLSYLALVASKTGRLGGWFEIQTTGWNTKIDGGAATWRFLTTTLLHAGDFAAVATALIIMAIVVLLIWSAVDRIPWPVLVYGAGVVASILLSDGLMMSRARLLLPAFVLLIPVALRIARRPNGEIVAFLGVVALFSGWFGMHMLTVFQYAI</sequence>
<keyword evidence="5" id="KW-0808">Transferase</keyword>
<accession>A0A0N9MN41</accession>
<dbReference type="GO" id="GO:0000009">
    <property type="term" value="F:alpha-1,6-mannosyltransferase activity"/>
    <property type="evidence" value="ECO:0007669"/>
    <property type="project" value="InterPro"/>
</dbReference>
<keyword evidence="9 10" id="KW-0472">Membrane</keyword>
<protein>
    <submittedName>
        <fullName evidence="11">Membrane protein</fullName>
    </submittedName>
</protein>
<feature type="transmembrane region" description="Helical" evidence="10">
    <location>
        <begin position="199"/>
        <end position="225"/>
    </location>
</feature>
<proteinExistence type="predicted"/>
<keyword evidence="12" id="KW-1185">Reference proteome</keyword>
<reference evidence="12" key="1">
    <citation type="submission" date="2015-06" db="EMBL/GenBank/DDBJ databases">
        <title>Complete genome sequence and metabolic analysis of phthalate degradation pathway in Gordonia sp. QH-11.</title>
        <authorList>
            <person name="Jin D."/>
            <person name="Kong X."/>
            <person name="Bai Z."/>
        </authorList>
    </citation>
    <scope>NUCLEOTIDE SEQUENCE [LARGE SCALE GENOMIC DNA]</scope>
    <source>
        <strain evidence="12">QH-11</strain>
    </source>
</reference>
<evidence type="ECO:0000256" key="1">
    <source>
        <dbReference type="ARBA" id="ARBA00004477"/>
    </source>
</evidence>
<comment type="pathway">
    <text evidence="2">Glycolipid biosynthesis; glycosylphosphatidylinositol-anchor biosynthesis.</text>
</comment>
<dbReference type="GO" id="GO:0004376">
    <property type="term" value="F:GPI mannosyltransferase activity"/>
    <property type="evidence" value="ECO:0007669"/>
    <property type="project" value="InterPro"/>
</dbReference>
<evidence type="ECO:0000256" key="8">
    <source>
        <dbReference type="ARBA" id="ARBA00022989"/>
    </source>
</evidence>
<feature type="transmembrane region" description="Helical" evidence="10">
    <location>
        <begin position="344"/>
        <end position="360"/>
    </location>
</feature>
<feature type="transmembrane region" description="Helical" evidence="10">
    <location>
        <begin position="111"/>
        <end position="133"/>
    </location>
</feature>
<dbReference type="InterPro" id="IPR007315">
    <property type="entry name" value="PIG-V/Gpi18"/>
</dbReference>
<dbReference type="STRING" id="1136941.ACH46_01875"/>
<dbReference type="KEGG" id="goq:ACH46_01875"/>
<feature type="transmembrane region" description="Helical" evidence="10">
    <location>
        <begin position="320"/>
        <end position="338"/>
    </location>
</feature>
<dbReference type="PANTHER" id="PTHR12468:SF2">
    <property type="entry name" value="GPI MANNOSYLTRANSFERASE 2"/>
    <property type="match status" value="1"/>
</dbReference>
<name>A0A0N9MN41_9ACTN</name>
<dbReference type="AlphaFoldDB" id="A0A0N9MN41"/>
<evidence type="ECO:0000313" key="11">
    <source>
        <dbReference type="EMBL" id="ALG83482.1"/>
    </source>
</evidence>
<evidence type="ECO:0000256" key="6">
    <source>
        <dbReference type="ARBA" id="ARBA00022692"/>
    </source>
</evidence>
<comment type="subcellular location">
    <subcellularLocation>
        <location evidence="1">Endoplasmic reticulum membrane</location>
        <topology evidence="1">Multi-pass membrane protein</topology>
    </subcellularLocation>
</comment>
<feature type="transmembrane region" description="Helical" evidence="10">
    <location>
        <begin position="232"/>
        <end position="251"/>
    </location>
</feature>
<evidence type="ECO:0000256" key="10">
    <source>
        <dbReference type="SAM" id="Phobius"/>
    </source>
</evidence>
<feature type="transmembrane region" description="Helical" evidence="10">
    <location>
        <begin position="292"/>
        <end position="313"/>
    </location>
</feature>
<dbReference type="PANTHER" id="PTHR12468">
    <property type="entry name" value="GPI MANNOSYLTRANSFERASE 2"/>
    <property type="match status" value="1"/>
</dbReference>
<keyword evidence="4" id="KW-0328">Glycosyltransferase</keyword>
<evidence type="ECO:0000256" key="2">
    <source>
        <dbReference type="ARBA" id="ARBA00004687"/>
    </source>
</evidence>
<evidence type="ECO:0000313" key="12">
    <source>
        <dbReference type="Proteomes" id="UP000063789"/>
    </source>
</evidence>
<keyword evidence="8 10" id="KW-1133">Transmembrane helix</keyword>
<evidence type="ECO:0000256" key="4">
    <source>
        <dbReference type="ARBA" id="ARBA00022676"/>
    </source>
</evidence>
<feature type="transmembrane region" description="Helical" evidence="10">
    <location>
        <begin position="154"/>
        <end position="187"/>
    </location>
</feature>
<dbReference type="RefSeq" id="WP_062391437.1">
    <property type="nucleotide sequence ID" value="NZ_CP011853.1"/>
</dbReference>
<dbReference type="GO" id="GO:0016020">
    <property type="term" value="C:membrane"/>
    <property type="evidence" value="ECO:0007669"/>
    <property type="project" value="GOC"/>
</dbReference>
<gene>
    <name evidence="11" type="ORF">ACH46_01875</name>
</gene>
<organism evidence="11 12">
    <name type="scientific">Gordonia phthalatica</name>
    <dbReference type="NCBI Taxonomy" id="1136941"/>
    <lineage>
        <taxon>Bacteria</taxon>
        <taxon>Bacillati</taxon>
        <taxon>Actinomycetota</taxon>
        <taxon>Actinomycetes</taxon>
        <taxon>Mycobacteriales</taxon>
        <taxon>Gordoniaceae</taxon>
        <taxon>Gordonia</taxon>
    </lineage>
</organism>
<evidence type="ECO:0000256" key="3">
    <source>
        <dbReference type="ARBA" id="ARBA00022502"/>
    </source>
</evidence>
<keyword evidence="7" id="KW-0256">Endoplasmic reticulum</keyword>
<feature type="transmembrane region" description="Helical" evidence="10">
    <location>
        <begin position="21"/>
        <end position="43"/>
    </location>
</feature>
<evidence type="ECO:0000256" key="7">
    <source>
        <dbReference type="ARBA" id="ARBA00022824"/>
    </source>
</evidence>
<feature type="transmembrane region" description="Helical" evidence="10">
    <location>
        <begin position="367"/>
        <end position="392"/>
    </location>
</feature>
<dbReference type="GO" id="GO:0006506">
    <property type="term" value="P:GPI anchor biosynthetic process"/>
    <property type="evidence" value="ECO:0007669"/>
    <property type="project" value="UniProtKB-UniPathway"/>
</dbReference>
<keyword evidence="3" id="KW-0337">GPI-anchor biosynthesis</keyword>
<dbReference type="Proteomes" id="UP000063789">
    <property type="component" value="Chromosome"/>
</dbReference>
<evidence type="ECO:0000256" key="9">
    <source>
        <dbReference type="ARBA" id="ARBA00023136"/>
    </source>
</evidence>
<keyword evidence="6 10" id="KW-0812">Transmembrane</keyword>
<dbReference type="OrthoDB" id="151635at2"/>
<dbReference type="UniPathway" id="UPA00196"/>
<dbReference type="EMBL" id="CP011853">
    <property type="protein sequence ID" value="ALG83482.1"/>
    <property type="molecule type" value="Genomic_DNA"/>
</dbReference>
<reference evidence="11 12" key="2">
    <citation type="journal article" date="2017" name="Int. J. Syst. Evol. Microbiol.">
        <title>Gordonia phthalatica sp. nov., a di-n-butyl phthalate-degrading bacterium isolated from activated sludge.</title>
        <authorList>
            <person name="Jin D."/>
            <person name="Kong X."/>
            <person name="Jia M."/>
            <person name="Yu X."/>
            <person name="Wang X."/>
            <person name="Zhuang X."/>
            <person name="Deng Y."/>
            <person name="Bai Z."/>
        </authorList>
    </citation>
    <scope>NUCLEOTIDE SEQUENCE [LARGE SCALE GENOMIC DNA]</scope>
    <source>
        <strain evidence="11 12">QH-11</strain>
    </source>
</reference>